<reference evidence="2 3" key="1">
    <citation type="submission" date="2019-01" db="EMBL/GenBank/DDBJ databases">
        <title>Sequencing of cultivated peanut Arachis hypogaea provides insights into genome evolution and oil improvement.</title>
        <authorList>
            <person name="Chen X."/>
        </authorList>
    </citation>
    <scope>NUCLEOTIDE SEQUENCE [LARGE SCALE GENOMIC DNA]</scope>
    <source>
        <strain evidence="3">cv. Fuhuasheng</strain>
        <tissue evidence="2">Leaves</tissue>
    </source>
</reference>
<dbReference type="PANTHER" id="PTHR35546">
    <property type="entry name" value="F-BOX PROTEIN INTERACTION DOMAIN PROTEIN-RELATED"/>
    <property type="match status" value="1"/>
</dbReference>
<comment type="caution">
    <text evidence="2">The sequence shown here is derived from an EMBL/GenBank/DDBJ whole genome shotgun (WGS) entry which is preliminary data.</text>
</comment>
<evidence type="ECO:0000313" key="3">
    <source>
        <dbReference type="Proteomes" id="UP000289738"/>
    </source>
</evidence>
<gene>
    <name evidence="2" type="ORF">Ahy_A05g023261</name>
</gene>
<dbReference type="STRING" id="3818.A0A445D2U7"/>
<evidence type="ECO:0000313" key="2">
    <source>
        <dbReference type="EMBL" id="RYR57552.1"/>
    </source>
</evidence>
<organism evidence="2 3">
    <name type="scientific">Arachis hypogaea</name>
    <name type="common">Peanut</name>
    <dbReference type="NCBI Taxonomy" id="3818"/>
    <lineage>
        <taxon>Eukaryota</taxon>
        <taxon>Viridiplantae</taxon>
        <taxon>Streptophyta</taxon>
        <taxon>Embryophyta</taxon>
        <taxon>Tracheophyta</taxon>
        <taxon>Spermatophyta</taxon>
        <taxon>Magnoliopsida</taxon>
        <taxon>eudicotyledons</taxon>
        <taxon>Gunneridae</taxon>
        <taxon>Pentapetalae</taxon>
        <taxon>rosids</taxon>
        <taxon>fabids</taxon>
        <taxon>Fabales</taxon>
        <taxon>Fabaceae</taxon>
        <taxon>Papilionoideae</taxon>
        <taxon>50 kb inversion clade</taxon>
        <taxon>dalbergioids sensu lato</taxon>
        <taxon>Dalbergieae</taxon>
        <taxon>Pterocarpus clade</taxon>
        <taxon>Arachis</taxon>
    </lineage>
</organism>
<evidence type="ECO:0000259" key="1">
    <source>
        <dbReference type="Pfam" id="PF00646"/>
    </source>
</evidence>
<dbReference type="Pfam" id="PF00646">
    <property type="entry name" value="F-box"/>
    <property type="match status" value="1"/>
</dbReference>
<dbReference type="AlphaFoldDB" id="A0A445D2U7"/>
<dbReference type="EMBL" id="SDMP01000005">
    <property type="protein sequence ID" value="RYR57552.1"/>
    <property type="molecule type" value="Genomic_DNA"/>
</dbReference>
<dbReference type="InterPro" id="IPR055290">
    <property type="entry name" value="At3g26010-like"/>
</dbReference>
<keyword evidence="3" id="KW-1185">Reference proteome</keyword>
<dbReference type="PANTHER" id="PTHR35546:SF134">
    <property type="entry name" value="F-BOX ASSOCIATED DOMAIN-CONTAINING PROTEIN"/>
    <property type="match status" value="1"/>
</dbReference>
<accession>A0A445D2U7</accession>
<protein>
    <recommendedName>
        <fullName evidence="1">F-box domain-containing protein</fullName>
    </recommendedName>
</protein>
<name>A0A445D2U7_ARAHY</name>
<proteinExistence type="predicted"/>
<dbReference type="InterPro" id="IPR001810">
    <property type="entry name" value="F-box_dom"/>
</dbReference>
<sequence>MSRIKVSKSPSSPEKIEENEDLLTEILLHLGAKTLIRFKCVSKVAFVFGDRTRRHGQHLLKKLSCSVVSLQTNAKRWSTIISSPYFCHRHVFRHANITKVSSIFLESGEDDDNKNRYFNNHNDIKPLSLENGSHGSSSPFDSIEIHPKDLAYIVQSCNGLLLCRILHHHKNRAFLPIESFFVCNPTTECFNFLPDPYKALDADSHESSPWLYMNFAFDPSTSSSAYVAICVWKFKAVKNSSRSRFETMVYSSTDEAEPGSWRPCGSPLMAPAKFELHNGVYFNGSVHWIGFVDPDSYAKMSVSLRFDFKELRLRDDNMPPLPDLDYFYIPAAACGHLNLVGFSSPERSNMIRVYQMAMDYSRWVLLHTLDLSPMYWPNDFIASVKVLHLIQDNEDDCSGMSLVLVVNYNVVVFRLKDYTFKRIYSRYVPWNESAESPPISFEHIESLVQL</sequence>
<feature type="domain" description="F-box" evidence="1">
    <location>
        <begin position="20"/>
        <end position="43"/>
    </location>
</feature>
<dbReference type="Proteomes" id="UP000289738">
    <property type="component" value="Chromosome A05"/>
</dbReference>